<dbReference type="Gene3D" id="3.40.50.1000">
    <property type="entry name" value="HAD superfamily/HAD-like"/>
    <property type="match status" value="1"/>
</dbReference>
<feature type="compositionally biased region" description="Basic and acidic residues" evidence="3">
    <location>
        <begin position="333"/>
        <end position="344"/>
    </location>
</feature>
<evidence type="ECO:0000256" key="2">
    <source>
        <dbReference type="ARBA" id="ARBA00023163"/>
    </source>
</evidence>
<dbReference type="Gene3D" id="1.10.510.10">
    <property type="entry name" value="Transferase(Phosphotransferase) domain 1"/>
    <property type="match status" value="1"/>
</dbReference>
<feature type="region of interest" description="Disordered" evidence="3">
    <location>
        <begin position="49"/>
        <end position="123"/>
    </location>
</feature>
<evidence type="ECO:0000256" key="1">
    <source>
        <dbReference type="ARBA" id="ARBA00023015"/>
    </source>
</evidence>
<feature type="compositionally biased region" description="Pro residues" evidence="3">
    <location>
        <begin position="79"/>
        <end position="111"/>
    </location>
</feature>
<keyword evidence="1" id="KW-0805">Transcription regulation</keyword>
<dbReference type="Pfam" id="PF03704">
    <property type="entry name" value="BTAD"/>
    <property type="match status" value="1"/>
</dbReference>
<dbReference type="SUPFAM" id="SSF56112">
    <property type="entry name" value="Protein kinase-like (PK-like)"/>
    <property type="match status" value="1"/>
</dbReference>
<feature type="region of interest" description="Disordered" evidence="3">
    <location>
        <begin position="512"/>
        <end position="604"/>
    </location>
</feature>
<dbReference type="InterPro" id="IPR051677">
    <property type="entry name" value="AfsR-DnrI-RedD_regulator"/>
</dbReference>
<comment type="caution">
    <text evidence="5">The sequence shown here is derived from an EMBL/GenBank/DDBJ whole genome shotgun (WGS) entry which is preliminary data.</text>
</comment>
<dbReference type="InterPro" id="IPR036412">
    <property type="entry name" value="HAD-like_sf"/>
</dbReference>
<dbReference type="InterPro" id="IPR023214">
    <property type="entry name" value="HAD_sf"/>
</dbReference>
<dbReference type="InterPro" id="IPR011009">
    <property type="entry name" value="Kinase-like_dom_sf"/>
</dbReference>
<feature type="compositionally biased region" description="Low complexity" evidence="3">
    <location>
        <begin position="594"/>
        <end position="604"/>
    </location>
</feature>
<sequence length="1537" mass="163775">MSSETSGPAGSPDPVVRLAEVLAQVSHGVRPTPLELAEVLWLARHMRTETGTTGEEPGTDVQGAEVTGPEAEGPEAAEPTPPSPPAPEPPAPEPSAPPGPPSAPAPPPAPARVPLHLPARRPSPAAARPYATLLAPAPPMLRHRLALHRALRPLARRTDAPVGRELDERATADRIARLGADPAWWLPVLRPARERWLRLNLVYDAGPTMPVWRPLVRELHTVLGESGAFRTIGLYQADADGRVRGPGVPAPADGRTVTLLISDCMGPQWREGPAGERWYAALHRWARRMPLAVVNPLPEHLWRDTALPAEPGSLSAPHPAAPSATLTFSPYDRSADPASDERARPGGTVPLPVLEPEPRWLAHWAGLLAAPGGTEFPAAVAELGRPLPADAEDRTDVGRLTAEELVLRFRATASPEAVRLAGHLAVGRPDLPVMRLVQAAVDPDPRPRHLAEVILSGMLTTVPGGPPGCYAFRDGVRELLLLGLPRTERHRTTELLDRVGEFIDRRAGRAPGEFRASVPSARGTGTAVEDDPFAMVREDSARRLSADGAGSSPAEDTQDLPADGTGSSSAEDTQDLSADGTGSSSAEDTQDLPADSTGSSAADGAGELFAGRYRLLRPVEGTGIGEHTGRLAEDTREEGTPVVVNRYPGTRDLTGFLDLGRALGALRHPGIAPVRDHGVEDGVPYLVREFVTGPTLQEHLADPSGRLPDDELRALLARLADAVLALHAQDGPRGRLEPSAVVLTPDGPVLTCTDTAPVAEEDRADNLRALGHLVYDLYRHGGNAAVAESEAAEALLSHVPERQRRGAEDLRRPRTLGVSLLGPLQVWLDDRPRPLGDPYDQAILCLLLLSEGRTATRHELAAGVFGGPLTPAVAGRLDAHLAGLRRRLGSSVLTSDRTGRLRLSAPDDIDVFRARRLAAEAERARAAGEPERGRQLAVDALALWRGEPLQGVPGPAAEAARTDLAALRRTLTALAEEEPPADPPGIHFTADDLTGRPEARVTLEAAVHEILARGSVSPRRYEVTVRPDGYLVRTGPGAYLLPVLVAVLRELPYALTRLSDPPRLTVTFGRPPVPPPETGADVTVVVPPALYDEFAASSAAQRARRFRPLFADDAPDSPPAAWYCLLGPKAAEPGERDLVQGPFITADLRELGVPTPGRTAVVHTRPDGPLTLLDPIQPYGTRPPRPETYYSVDLTPHEIRRIVSLPSSGKGAFQAAVLLTWRVADPVAFVRAEATGIPGLLLRHLCAAAAPITRRHPLRRAGAAQRAVNAEVADWPVPGLAVSYTVQLAPEWAPAPATEPPVPSRRRLATLLGDAETVLVGFEGPLARLFTTHSAREAVLDLLSLVAHHRDPQDALSGRPLPATGAAGREAFAHPLDLLRAFAHDRLGPLLRNRLDELELAAVPDAPMTHRSLALVRALHRSGRRVGVVTDVSTAAVHHCLLPYRLPLAGVHGRRDDLGLLTPHPDCLLRALDTVGTPPRGGVLISSSVAELTAAQQLGVRFIGYAPTAAGRRRLRGEGSEVTVSSLEPLLEAARAL</sequence>
<dbReference type="RefSeq" id="WP_189996831.1">
    <property type="nucleotide sequence ID" value="NZ_BNCB01000011.1"/>
</dbReference>
<feature type="compositionally biased region" description="Low complexity" evidence="3">
    <location>
        <begin position="312"/>
        <end position="324"/>
    </location>
</feature>
<feature type="domain" description="Bacterial transcriptional activator" evidence="4">
    <location>
        <begin position="909"/>
        <end position="970"/>
    </location>
</feature>
<feature type="compositionally biased region" description="Basic and acidic residues" evidence="3">
    <location>
        <begin position="536"/>
        <end position="545"/>
    </location>
</feature>
<dbReference type="InterPro" id="IPR036388">
    <property type="entry name" value="WH-like_DNA-bd_sf"/>
</dbReference>
<dbReference type="SUPFAM" id="SSF56784">
    <property type="entry name" value="HAD-like"/>
    <property type="match status" value="1"/>
</dbReference>
<dbReference type="EMBL" id="BNEA01000015">
    <property type="protein sequence ID" value="GHI57895.1"/>
    <property type="molecule type" value="Genomic_DNA"/>
</dbReference>
<organism evidence="5 6">
    <name type="scientific">Streptomyces rubradiris</name>
    <name type="common">Streptomyces achromogenes subsp. rubradiris</name>
    <dbReference type="NCBI Taxonomy" id="285531"/>
    <lineage>
        <taxon>Bacteria</taxon>
        <taxon>Bacillati</taxon>
        <taxon>Actinomycetota</taxon>
        <taxon>Actinomycetes</taxon>
        <taxon>Kitasatosporales</taxon>
        <taxon>Streptomycetaceae</taxon>
        <taxon>Streptomyces</taxon>
    </lineage>
</organism>
<evidence type="ECO:0000256" key="3">
    <source>
        <dbReference type="SAM" id="MobiDB-lite"/>
    </source>
</evidence>
<feature type="region of interest" description="Disordered" evidence="3">
    <location>
        <begin position="312"/>
        <end position="350"/>
    </location>
</feature>
<dbReference type="Gene3D" id="1.10.10.10">
    <property type="entry name" value="Winged helix-like DNA-binding domain superfamily/Winged helix DNA-binding domain"/>
    <property type="match status" value="1"/>
</dbReference>
<reference evidence="6" key="1">
    <citation type="submission" date="2023-07" db="EMBL/GenBank/DDBJ databases">
        <title>Whole genome shotgun sequence of Streptomyces achromogenes subsp. rubradiris NBRC 14000.</title>
        <authorList>
            <person name="Komaki H."/>
            <person name="Tamura T."/>
        </authorList>
    </citation>
    <scope>NUCLEOTIDE SEQUENCE [LARGE SCALE GENOMIC DNA]</scope>
    <source>
        <strain evidence="6">NBRC 14000</strain>
    </source>
</reference>
<evidence type="ECO:0000259" key="4">
    <source>
        <dbReference type="Pfam" id="PF03704"/>
    </source>
</evidence>
<dbReference type="SUPFAM" id="SSF46894">
    <property type="entry name" value="C-terminal effector domain of the bipartite response regulators"/>
    <property type="match status" value="1"/>
</dbReference>
<dbReference type="InterPro" id="IPR016032">
    <property type="entry name" value="Sig_transdc_resp-reg_C-effctor"/>
</dbReference>
<keyword evidence="6" id="KW-1185">Reference proteome</keyword>
<dbReference type="InterPro" id="IPR047738">
    <property type="entry name" value="SAV_2336-like_N"/>
</dbReference>
<feature type="compositionally biased region" description="Low complexity" evidence="3">
    <location>
        <begin position="68"/>
        <end position="78"/>
    </location>
</feature>
<accession>A0ABQ3RPW9</accession>
<protein>
    <recommendedName>
        <fullName evidence="4">Bacterial transcriptional activator domain-containing protein</fullName>
    </recommendedName>
</protein>
<evidence type="ECO:0000313" key="6">
    <source>
        <dbReference type="Proteomes" id="UP000646738"/>
    </source>
</evidence>
<dbReference type="PANTHER" id="PTHR35807:SF1">
    <property type="entry name" value="TRANSCRIPTIONAL REGULATOR REDD"/>
    <property type="match status" value="1"/>
</dbReference>
<evidence type="ECO:0000313" key="5">
    <source>
        <dbReference type="EMBL" id="GHI57895.1"/>
    </source>
</evidence>
<keyword evidence="2" id="KW-0804">Transcription</keyword>
<proteinExistence type="predicted"/>
<dbReference type="Proteomes" id="UP000646738">
    <property type="component" value="Unassembled WGS sequence"/>
</dbReference>
<gene>
    <name evidence="5" type="ORF">Srubr_77410</name>
</gene>
<dbReference type="InterPro" id="IPR005158">
    <property type="entry name" value="BTAD"/>
</dbReference>
<name>A0ABQ3RPW9_STRRR</name>
<dbReference type="CDD" id="cd01427">
    <property type="entry name" value="HAD_like"/>
    <property type="match status" value="1"/>
</dbReference>
<dbReference type="PANTHER" id="PTHR35807">
    <property type="entry name" value="TRANSCRIPTIONAL REGULATOR REDD-RELATED"/>
    <property type="match status" value="1"/>
</dbReference>
<dbReference type="NCBIfam" id="NF041121">
    <property type="entry name" value="SAV_2336_NTERM"/>
    <property type="match status" value="1"/>
</dbReference>